<proteinExistence type="predicted"/>
<gene>
    <name evidence="1" type="ORF">A2982_00715</name>
</gene>
<dbReference type="STRING" id="1802624.A2982_00715"/>
<protein>
    <recommendedName>
        <fullName evidence="3">HAD family hydrolase</fullName>
    </recommendedName>
</protein>
<dbReference type="EMBL" id="MEVH01000001">
    <property type="protein sequence ID" value="OGC52372.1"/>
    <property type="molecule type" value="Genomic_DNA"/>
</dbReference>
<dbReference type="SUPFAM" id="SSF56784">
    <property type="entry name" value="HAD-like"/>
    <property type="match status" value="1"/>
</dbReference>
<dbReference type="PANTHER" id="PTHR46191">
    <property type="match status" value="1"/>
</dbReference>
<dbReference type="InterPro" id="IPR036412">
    <property type="entry name" value="HAD-like_sf"/>
</dbReference>
<organism evidence="1 2">
    <name type="scientific">candidate division WWE3 bacterium RIFCSPLOWO2_01_FULL_39_13</name>
    <dbReference type="NCBI Taxonomy" id="1802624"/>
    <lineage>
        <taxon>Bacteria</taxon>
        <taxon>Katanobacteria</taxon>
    </lineage>
</organism>
<evidence type="ECO:0000313" key="2">
    <source>
        <dbReference type="Proteomes" id="UP000178771"/>
    </source>
</evidence>
<accession>A0A1F4V5A8</accession>
<dbReference type="PRINTS" id="PR00413">
    <property type="entry name" value="HADHALOGNASE"/>
</dbReference>
<sequence length="248" mass="28139">MYGFAIILAIQQQVIMLNETRTIFFDLGNTLLYRSEPLIISDAKLINKIGLISPVVILGVLSKHSFSFPGVYSRTEDNKKLTSLDIEMKYYSDFFNIVFDELKIKYDMTSFIDLRCRDKRYSLYPNTLGILKKLKSNGYQLGIITNGRPSRQIVMDNLGISKYVIQNIFISDVLGFAKPSRRIFEYARSKIVGSIALCDDDISSLNSAKKIGYDTIHIDHKHKLGFSSLSTYLANCQSTDENGTPKNL</sequence>
<evidence type="ECO:0008006" key="3">
    <source>
        <dbReference type="Google" id="ProtNLM"/>
    </source>
</evidence>
<dbReference type="InterPro" id="IPR006439">
    <property type="entry name" value="HAD-SF_hydro_IA"/>
</dbReference>
<reference evidence="1 2" key="1">
    <citation type="journal article" date="2016" name="Nat. Commun.">
        <title>Thousands of microbial genomes shed light on interconnected biogeochemical processes in an aquifer system.</title>
        <authorList>
            <person name="Anantharaman K."/>
            <person name="Brown C.T."/>
            <person name="Hug L.A."/>
            <person name="Sharon I."/>
            <person name="Castelle C.J."/>
            <person name="Probst A.J."/>
            <person name="Thomas B.C."/>
            <person name="Singh A."/>
            <person name="Wilkins M.J."/>
            <person name="Karaoz U."/>
            <person name="Brodie E.L."/>
            <person name="Williams K.H."/>
            <person name="Hubbard S.S."/>
            <person name="Banfield J.F."/>
        </authorList>
    </citation>
    <scope>NUCLEOTIDE SEQUENCE [LARGE SCALE GENOMIC DNA]</scope>
</reference>
<dbReference type="InterPro" id="IPR023214">
    <property type="entry name" value="HAD_sf"/>
</dbReference>
<dbReference type="SFLD" id="SFLDS00003">
    <property type="entry name" value="Haloacid_Dehalogenase"/>
    <property type="match status" value="1"/>
</dbReference>
<dbReference type="Proteomes" id="UP000178771">
    <property type="component" value="Unassembled WGS sequence"/>
</dbReference>
<comment type="caution">
    <text evidence="1">The sequence shown here is derived from an EMBL/GenBank/DDBJ whole genome shotgun (WGS) entry which is preliminary data.</text>
</comment>
<name>A0A1F4V5A8_UNCKA</name>
<dbReference type="Pfam" id="PF00702">
    <property type="entry name" value="Hydrolase"/>
    <property type="match status" value="1"/>
</dbReference>
<dbReference type="InterPro" id="IPR051828">
    <property type="entry name" value="HAD-like_hydrolase_domain"/>
</dbReference>
<dbReference type="PANTHER" id="PTHR46191:SF2">
    <property type="entry name" value="HALOACID DEHALOGENASE-LIKE HYDROLASE DOMAIN-CONTAINING PROTEIN 3"/>
    <property type="match status" value="1"/>
</dbReference>
<dbReference type="SFLD" id="SFLDG01129">
    <property type="entry name" value="C1.5:_HAD__Beta-PGM__Phosphata"/>
    <property type="match status" value="1"/>
</dbReference>
<dbReference type="Gene3D" id="3.40.50.1000">
    <property type="entry name" value="HAD superfamily/HAD-like"/>
    <property type="match status" value="1"/>
</dbReference>
<dbReference type="Gene3D" id="1.10.150.520">
    <property type="match status" value="1"/>
</dbReference>
<evidence type="ECO:0000313" key="1">
    <source>
        <dbReference type="EMBL" id="OGC52372.1"/>
    </source>
</evidence>
<dbReference type="AlphaFoldDB" id="A0A1F4V5A8"/>